<keyword evidence="3" id="KW-1185">Reference proteome</keyword>
<dbReference type="CDD" id="cd04186">
    <property type="entry name" value="GT_2_like_c"/>
    <property type="match status" value="1"/>
</dbReference>
<evidence type="ECO:0000313" key="3">
    <source>
        <dbReference type="Proteomes" id="UP000635384"/>
    </source>
</evidence>
<protein>
    <submittedName>
        <fullName evidence="2">Glycosyltransferase family 2 protein</fullName>
    </submittedName>
</protein>
<dbReference type="InterPro" id="IPR001173">
    <property type="entry name" value="Glyco_trans_2-like"/>
</dbReference>
<proteinExistence type="predicted"/>
<name>A0ABR8KL52_9SPHN</name>
<dbReference type="EMBL" id="JACXLC010000001">
    <property type="protein sequence ID" value="MBD2841045.1"/>
    <property type="molecule type" value="Genomic_DNA"/>
</dbReference>
<evidence type="ECO:0000259" key="1">
    <source>
        <dbReference type="Pfam" id="PF00535"/>
    </source>
</evidence>
<evidence type="ECO:0000313" key="2">
    <source>
        <dbReference type="EMBL" id="MBD2841045.1"/>
    </source>
</evidence>
<dbReference type="Proteomes" id="UP000635384">
    <property type="component" value="Unassembled WGS sequence"/>
</dbReference>
<dbReference type="Pfam" id="PF00535">
    <property type="entry name" value="Glycos_transf_2"/>
    <property type="match status" value="1"/>
</dbReference>
<dbReference type="RefSeq" id="WP_190786622.1">
    <property type="nucleotide sequence ID" value="NZ_JACXLC010000001.1"/>
</dbReference>
<reference evidence="2 3" key="1">
    <citation type="submission" date="2020-09" db="EMBL/GenBank/DDBJ databases">
        <authorList>
            <person name="Yoon J.-W."/>
        </authorList>
    </citation>
    <scope>NUCLEOTIDE SEQUENCE [LARGE SCALE GENOMIC DNA]</scope>
    <source>
        <strain evidence="2 3">KMU-140</strain>
    </source>
</reference>
<dbReference type="Gene3D" id="3.90.550.10">
    <property type="entry name" value="Spore Coat Polysaccharide Biosynthesis Protein SpsA, Chain A"/>
    <property type="match status" value="1"/>
</dbReference>
<dbReference type="SUPFAM" id="SSF53448">
    <property type="entry name" value="Nucleotide-diphospho-sugar transferases"/>
    <property type="match status" value="1"/>
</dbReference>
<accession>A0ABR8KL52</accession>
<comment type="caution">
    <text evidence="2">The sequence shown here is derived from an EMBL/GenBank/DDBJ whole genome shotgun (WGS) entry which is preliminary data.</text>
</comment>
<dbReference type="PANTHER" id="PTHR43179">
    <property type="entry name" value="RHAMNOSYLTRANSFERASE WBBL"/>
    <property type="match status" value="1"/>
</dbReference>
<feature type="domain" description="Glycosyltransferase 2-like" evidence="1">
    <location>
        <begin position="277"/>
        <end position="396"/>
    </location>
</feature>
<gene>
    <name evidence="2" type="ORF">IB285_02115</name>
</gene>
<organism evidence="2 3">
    <name type="scientific">Erythrobacter rubeus</name>
    <dbReference type="NCBI Taxonomy" id="2760803"/>
    <lineage>
        <taxon>Bacteria</taxon>
        <taxon>Pseudomonadati</taxon>
        <taxon>Pseudomonadota</taxon>
        <taxon>Alphaproteobacteria</taxon>
        <taxon>Sphingomonadales</taxon>
        <taxon>Erythrobacteraceae</taxon>
        <taxon>Erythrobacter/Porphyrobacter group</taxon>
        <taxon>Erythrobacter</taxon>
    </lineage>
</organism>
<dbReference type="InterPro" id="IPR029044">
    <property type="entry name" value="Nucleotide-diphossugar_trans"/>
</dbReference>
<sequence length="544" mass="60097">MPFAHERWLYDCGQIDLAEIAAAKGSGREIAICAHVHLSHEDDPGEALATIGSIQNQSTPAAAILITHEHGVGALSGKHAHRQTVLGEYGSRAHGLRATLFKAQELDIDWLIPIEAGSSLPRHAIAAYSAHLLRAEGGTIPALLYGDEDEFSPRLKSADAWLKPEFDLRMLWSQDYISCACALHVGQTLSVFEAADDKEPLSLFEMIARLATDESRGVIEHVPRATARTAPNRWCKSDPALIPAIDKTLSDFETITPGPFGTVQVRWTLPETKPLVSVIVATRDRVELLETCVEGVLNDTDYPEIELIIVDNDSRDPATLDYMEKAARDPRVRLVRWPHPFNYSAINNYGATFAKGEYLCLLNNDIEVIEPDWLTELLREACQPGIGAVGARLLYPDRSIQHAGVAIGLGNAAGHPHRGLEEGDPGYYAQALIARGASAVTAACLLVAKEHFDAVGGLDEEHLAVAYNDVDFCLKLREQGLRNIYTPAATLIHHESKSRGQDYAPENLERFLKELEVFQNRWSTRGTIDPWHHPRLDRSSEVYR</sequence>
<dbReference type="PANTHER" id="PTHR43179:SF7">
    <property type="entry name" value="RHAMNOSYLTRANSFERASE WBBL"/>
    <property type="match status" value="1"/>
</dbReference>